<dbReference type="STRING" id="1454001.AW08_01987"/>
<dbReference type="PANTHER" id="PTHR30523">
    <property type="entry name" value="PHOSPHOENOLPYRUVATE CARBOXYLASE"/>
    <property type="match status" value="1"/>
</dbReference>
<dbReference type="InterPro" id="IPR015813">
    <property type="entry name" value="Pyrv/PenolPyrv_kinase-like_dom"/>
</dbReference>
<feature type="active site" evidence="10 12">
    <location>
        <position position="581"/>
    </location>
</feature>
<dbReference type="GO" id="GO:0008964">
    <property type="term" value="F:phosphoenolpyruvate carboxylase activity"/>
    <property type="evidence" value="ECO:0007669"/>
    <property type="project" value="UniProtKB-UniRule"/>
</dbReference>
<evidence type="ECO:0000256" key="5">
    <source>
        <dbReference type="ARBA" id="ARBA00022419"/>
    </source>
</evidence>
<dbReference type="PROSITE" id="PS00781">
    <property type="entry name" value="PEPCASE_1"/>
    <property type="match status" value="1"/>
</dbReference>
<evidence type="ECO:0000313" key="13">
    <source>
        <dbReference type="EMBL" id="EXI67431.1"/>
    </source>
</evidence>
<dbReference type="AlphaFoldDB" id="A0A011MXY9"/>
<comment type="similarity">
    <text evidence="3 10">Belongs to the PEPCase type 1 family.</text>
</comment>
<evidence type="ECO:0000256" key="3">
    <source>
        <dbReference type="ARBA" id="ARBA00008346"/>
    </source>
</evidence>
<organism evidence="13 14">
    <name type="scientific">Candidatus Accumulibacter adjunctus</name>
    <dbReference type="NCBI Taxonomy" id="1454001"/>
    <lineage>
        <taxon>Bacteria</taxon>
        <taxon>Pseudomonadati</taxon>
        <taxon>Pseudomonadota</taxon>
        <taxon>Betaproteobacteria</taxon>
        <taxon>Candidatus Accumulibacter</taxon>
    </lineage>
</organism>
<evidence type="ECO:0000256" key="2">
    <source>
        <dbReference type="ARBA" id="ARBA00003670"/>
    </source>
</evidence>
<dbReference type="PATRIC" id="fig|1454001.3.peg.2027"/>
<feature type="active site" evidence="10 11">
    <location>
        <position position="148"/>
    </location>
</feature>
<dbReference type="InterPro" id="IPR018129">
    <property type="entry name" value="PEP_COase_Lys_AS"/>
</dbReference>
<dbReference type="SUPFAM" id="SSF51621">
    <property type="entry name" value="Phosphoenolpyruvate/pyruvate domain"/>
    <property type="match status" value="1"/>
</dbReference>
<reference evidence="13" key="1">
    <citation type="submission" date="2014-02" db="EMBL/GenBank/DDBJ databases">
        <title>Expanding our view of genomic diversity in Candidatus Accumulibacter clades.</title>
        <authorList>
            <person name="Skennerton C.T."/>
            <person name="Barr J.J."/>
            <person name="Slater F.R."/>
            <person name="Bond P.L."/>
            <person name="Tyson G.W."/>
        </authorList>
    </citation>
    <scope>NUCLEOTIDE SEQUENCE [LARGE SCALE GENOMIC DNA]</scope>
</reference>
<dbReference type="GO" id="GO:0006099">
    <property type="term" value="P:tricarboxylic acid cycle"/>
    <property type="evidence" value="ECO:0007669"/>
    <property type="project" value="InterPro"/>
</dbReference>
<comment type="subunit">
    <text evidence="10">Homotetramer.</text>
</comment>
<dbReference type="Pfam" id="PF00311">
    <property type="entry name" value="PEPcase"/>
    <property type="match status" value="1"/>
</dbReference>
<dbReference type="HAMAP" id="MF_00595">
    <property type="entry name" value="PEPcase_type1"/>
    <property type="match status" value="1"/>
</dbReference>
<accession>A0A011MXY9</accession>
<dbReference type="PRINTS" id="PR00150">
    <property type="entry name" value="PEPCARBXLASE"/>
</dbReference>
<dbReference type="EMBL" id="JFAX01000010">
    <property type="protein sequence ID" value="EXI67431.1"/>
    <property type="molecule type" value="Genomic_DNA"/>
</dbReference>
<evidence type="ECO:0000256" key="1">
    <source>
        <dbReference type="ARBA" id="ARBA00001946"/>
    </source>
</evidence>
<keyword evidence="6 10" id="KW-0460">Magnesium</keyword>
<dbReference type="EC" id="4.1.1.31" evidence="4 10"/>
<evidence type="ECO:0000256" key="7">
    <source>
        <dbReference type="ARBA" id="ARBA00023239"/>
    </source>
</evidence>
<evidence type="ECO:0000256" key="9">
    <source>
        <dbReference type="ARBA" id="ARBA00048995"/>
    </source>
</evidence>
<comment type="catalytic activity">
    <reaction evidence="9 10">
        <text>oxaloacetate + phosphate = phosphoenolpyruvate + hydrogencarbonate</text>
        <dbReference type="Rhea" id="RHEA:28370"/>
        <dbReference type="ChEBI" id="CHEBI:16452"/>
        <dbReference type="ChEBI" id="CHEBI:17544"/>
        <dbReference type="ChEBI" id="CHEBI:43474"/>
        <dbReference type="ChEBI" id="CHEBI:58702"/>
        <dbReference type="EC" id="4.1.1.31"/>
    </reaction>
</comment>
<dbReference type="GO" id="GO:0015977">
    <property type="term" value="P:carbon fixation"/>
    <property type="evidence" value="ECO:0007669"/>
    <property type="project" value="UniProtKB-UniRule"/>
</dbReference>
<keyword evidence="14" id="KW-1185">Reference proteome</keyword>
<evidence type="ECO:0000256" key="11">
    <source>
        <dbReference type="PROSITE-ProRule" id="PRU10111"/>
    </source>
</evidence>
<proteinExistence type="inferred from homology"/>
<dbReference type="PANTHER" id="PTHR30523:SF6">
    <property type="entry name" value="PHOSPHOENOLPYRUVATE CARBOXYLASE"/>
    <property type="match status" value="1"/>
</dbReference>
<evidence type="ECO:0000256" key="6">
    <source>
        <dbReference type="ARBA" id="ARBA00022842"/>
    </source>
</evidence>
<gene>
    <name evidence="10 13" type="primary">ppc</name>
    <name evidence="13" type="ORF">AW08_01987</name>
</gene>
<evidence type="ECO:0000256" key="12">
    <source>
        <dbReference type="PROSITE-ProRule" id="PRU10112"/>
    </source>
</evidence>
<comment type="function">
    <text evidence="2 10">Forms oxaloacetate, a four-carbon dicarboxylic acid source for the tricarboxylic acid cycle.</text>
</comment>
<dbReference type="NCBIfam" id="NF000584">
    <property type="entry name" value="PRK00009.1"/>
    <property type="match status" value="1"/>
</dbReference>
<protein>
    <recommendedName>
        <fullName evidence="5 10">Phosphoenolpyruvate carboxylase</fullName>
        <shortName evidence="10">PEPC</shortName>
        <shortName evidence="10">PEPCase</shortName>
        <ecNumber evidence="4 10">4.1.1.31</ecNumber>
    </recommendedName>
</protein>
<name>A0A011MXY9_9PROT</name>
<evidence type="ECO:0000256" key="10">
    <source>
        <dbReference type="HAMAP-Rule" id="MF_00595"/>
    </source>
</evidence>
<comment type="caution">
    <text evidence="13">The sequence shown here is derived from an EMBL/GenBank/DDBJ whole genome shotgun (WGS) entry which is preliminary data.</text>
</comment>
<dbReference type="GO" id="GO:0000287">
    <property type="term" value="F:magnesium ion binding"/>
    <property type="evidence" value="ECO:0007669"/>
    <property type="project" value="UniProtKB-UniRule"/>
</dbReference>
<evidence type="ECO:0000256" key="4">
    <source>
        <dbReference type="ARBA" id="ARBA00012305"/>
    </source>
</evidence>
<keyword evidence="7 10" id="KW-0456">Lyase</keyword>
<dbReference type="GO" id="GO:0005829">
    <property type="term" value="C:cytosol"/>
    <property type="evidence" value="ECO:0007669"/>
    <property type="project" value="TreeGrafter"/>
</dbReference>
<dbReference type="PROSITE" id="PS00393">
    <property type="entry name" value="PEPCASE_2"/>
    <property type="match status" value="1"/>
</dbReference>
<dbReference type="InterPro" id="IPR033129">
    <property type="entry name" value="PEPCASE_His_AS"/>
</dbReference>
<evidence type="ECO:0000313" key="14">
    <source>
        <dbReference type="Proteomes" id="UP000020218"/>
    </source>
</evidence>
<keyword evidence="8 10" id="KW-0120">Carbon dioxide fixation</keyword>
<comment type="cofactor">
    <cofactor evidence="1 10">
        <name>Mg(2+)</name>
        <dbReference type="ChEBI" id="CHEBI:18420"/>
    </cofactor>
</comment>
<dbReference type="Proteomes" id="UP000020218">
    <property type="component" value="Unassembled WGS sequence"/>
</dbReference>
<evidence type="ECO:0000256" key="8">
    <source>
        <dbReference type="ARBA" id="ARBA00023300"/>
    </source>
</evidence>
<dbReference type="InterPro" id="IPR022805">
    <property type="entry name" value="PEP_COase_bac/pln-type"/>
</dbReference>
<dbReference type="GO" id="GO:0006107">
    <property type="term" value="P:oxaloacetate metabolic process"/>
    <property type="evidence" value="ECO:0007669"/>
    <property type="project" value="UniProtKB-UniRule"/>
</dbReference>
<dbReference type="Gene3D" id="1.20.1440.90">
    <property type="entry name" value="Phosphoenolpyruvate/pyruvate domain"/>
    <property type="match status" value="1"/>
</dbReference>
<dbReference type="InterPro" id="IPR021135">
    <property type="entry name" value="PEP_COase"/>
</dbReference>
<sequence>MAEDPTIDKDLPLREDIRCLGRILGDTLRAQEGEASFELVERIRVSAIRFHRDDDNNARQELTAILDNLSRQQTQTIVRAFSYFSHLANIAEDQHHIRRSRAHLVARSPAHEGSLAHALHRAEGAGIDAACLRGFFDEASIVPVLTAHPTEVQRKSTLNAQREIAELLQRRDRGQPTPEEQDALDEGLRRAVLGLWQTRMLRNTRLLVLDEVINGLSYYDYTFLRELPRLYGWLEDHLATIHSGLRNAELPAFLRLGSWIGGDRDGNPFVTAAVTRETLRLQSVRALRFHLDEVHALGAELSLADGLISVSEALQALAARSPDTSAARSDEPYRRALTGIYARLAATARRLDGVEPERHAVGEAAPYADAGEYAGELDILHRSLVANGSALLARGRLRELRRAARVFGFHLASLDLRQNSEVHERVVGELLETAVPGTAYRQRDEAARVALLLAEIGSARPLASPHLAYSDETRDELEIFRTAAAAHKTYGAQAIENYIIAKTDGVSDLLEVALLLKECGLLLPSARSLGVNIVPLFETIPDLRNCPRIMDELLSLPAYRELLRSRGDLHEIMLGYSDSNKDGGFLTSGWELYKAEIALVDVFARHGVKLRLFHGRGGSVGRGGGPSYQAILAQPGGAVQGRLRVTEQGEVIASKYSNPELGRRNLEIVAAAVLEATLLAPPAAAPHPHYLEAMDELSRSAHRAYRSLVYETTGFERYFWESTVISEIAHLNLGSRPASRRKTTAIEDLRAIPWVFSWAQCRLMLPGWYGFGSALRDFLAAHPDGLQLLQRMYREWPFFRTLLSNMDMVLAKSDLAIARRYAELVSDPALRAAIFPRLQTEWHATVEGLLAISGQTRLLADNPLLARSIRHRFPYLDPLNHLQIELIKRLRAGNEDEHVKRAIHLTINGIAAGLRNSG</sequence>